<dbReference type="RefSeq" id="WP_380250039.1">
    <property type="nucleotide sequence ID" value="NZ_JBHUII010000004.1"/>
</dbReference>
<name>A0ABW5BIS5_9PROT</name>
<reference evidence="7" key="1">
    <citation type="journal article" date="2019" name="Int. J. Syst. Evol. Microbiol.">
        <title>The Global Catalogue of Microorganisms (GCM) 10K type strain sequencing project: providing services to taxonomists for standard genome sequencing and annotation.</title>
        <authorList>
            <consortium name="The Broad Institute Genomics Platform"/>
            <consortium name="The Broad Institute Genome Sequencing Center for Infectious Disease"/>
            <person name="Wu L."/>
            <person name="Ma J."/>
        </authorList>
    </citation>
    <scope>NUCLEOTIDE SEQUENCE [LARGE SCALE GENOMIC DNA]</scope>
    <source>
        <strain evidence="7">CGMCC 4.7192</strain>
    </source>
</reference>
<dbReference type="InterPro" id="IPR052969">
    <property type="entry name" value="Thr-specific_kinase-like"/>
</dbReference>
<sequence>MKKSVRTALTGIITTASIFTYSSNVFADNQLGKERIEVAFVLDTTGSMVDLLDGAKRKIWSIANTIVDIHPSAEINMALIGYRDIGDDYVLKTFDMSTDIQGLYGNLIRFKADGGGDTPEAVNEALNASMKDLDWSMGDDIQRIVFLVGDAPPHMDYENTPQYPEIIKYANKHDIIVNTVQAGGDRETRKIWKEIAQRGHGKYIPIPQDGGRITVIETPFDGDIIILQKRIDETVIPYGSDDEQSTVREKMSTKSEAPEAVQVENSKFYSKRTTSKEVITGGGDLIADIRNGVISLDKVEEKELPDDLQGLTQKQKQAYIDQKLAARSELEDNMSKLIKKYDSYVAEKAKAALKDTDETDSFDQAVQETLKEQLY</sequence>
<dbReference type="PANTHER" id="PTHR47763">
    <property type="entry name" value="ALPHA-PROTEIN KINASE VWKA"/>
    <property type="match status" value="1"/>
</dbReference>
<gene>
    <name evidence="6" type="ORF">ACFSKO_07425</name>
</gene>
<dbReference type="SMART" id="SM00327">
    <property type="entry name" value="VWA"/>
    <property type="match status" value="1"/>
</dbReference>
<comment type="subcellular location">
    <subcellularLocation>
        <location evidence="1">Secreted</location>
    </subcellularLocation>
</comment>
<proteinExistence type="predicted"/>
<evidence type="ECO:0000256" key="2">
    <source>
        <dbReference type="ARBA" id="ARBA00022525"/>
    </source>
</evidence>
<evidence type="ECO:0000259" key="5">
    <source>
        <dbReference type="PROSITE" id="PS50234"/>
    </source>
</evidence>
<keyword evidence="2" id="KW-0964">Secreted</keyword>
<dbReference type="PROSITE" id="PS50234">
    <property type="entry name" value="VWFA"/>
    <property type="match status" value="1"/>
</dbReference>
<evidence type="ECO:0000256" key="1">
    <source>
        <dbReference type="ARBA" id="ARBA00004613"/>
    </source>
</evidence>
<dbReference type="InterPro" id="IPR056861">
    <property type="entry name" value="HMCN1-like_VWA"/>
</dbReference>
<keyword evidence="7" id="KW-1185">Reference proteome</keyword>
<feature type="domain" description="VWFA" evidence="5">
    <location>
        <begin position="37"/>
        <end position="224"/>
    </location>
</feature>
<keyword evidence="4" id="KW-0175">Coiled coil</keyword>
<dbReference type="Pfam" id="PF25106">
    <property type="entry name" value="VWA_4"/>
    <property type="match status" value="1"/>
</dbReference>
<evidence type="ECO:0000313" key="7">
    <source>
        <dbReference type="Proteomes" id="UP001597294"/>
    </source>
</evidence>
<accession>A0ABW5BIS5</accession>
<dbReference type="Gene3D" id="3.40.50.410">
    <property type="entry name" value="von Willebrand factor, type A domain"/>
    <property type="match status" value="1"/>
</dbReference>
<evidence type="ECO:0000313" key="6">
    <source>
        <dbReference type="EMBL" id="MFD2205434.1"/>
    </source>
</evidence>
<dbReference type="InterPro" id="IPR002035">
    <property type="entry name" value="VWF_A"/>
</dbReference>
<dbReference type="CDD" id="cd00198">
    <property type="entry name" value="vWFA"/>
    <property type="match status" value="1"/>
</dbReference>
<organism evidence="6 7">
    <name type="scientific">Kiloniella antarctica</name>
    <dbReference type="NCBI Taxonomy" id="1550907"/>
    <lineage>
        <taxon>Bacteria</taxon>
        <taxon>Pseudomonadati</taxon>
        <taxon>Pseudomonadota</taxon>
        <taxon>Alphaproteobacteria</taxon>
        <taxon>Rhodospirillales</taxon>
        <taxon>Kiloniellaceae</taxon>
        <taxon>Kiloniella</taxon>
    </lineage>
</organism>
<dbReference type="Proteomes" id="UP001597294">
    <property type="component" value="Unassembled WGS sequence"/>
</dbReference>
<keyword evidence="3" id="KW-0732">Signal</keyword>
<comment type="caution">
    <text evidence="6">The sequence shown here is derived from an EMBL/GenBank/DDBJ whole genome shotgun (WGS) entry which is preliminary data.</text>
</comment>
<evidence type="ECO:0000256" key="4">
    <source>
        <dbReference type="SAM" id="Coils"/>
    </source>
</evidence>
<feature type="coiled-coil region" evidence="4">
    <location>
        <begin position="320"/>
        <end position="347"/>
    </location>
</feature>
<dbReference type="EMBL" id="JBHUII010000004">
    <property type="protein sequence ID" value="MFD2205434.1"/>
    <property type="molecule type" value="Genomic_DNA"/>
</dbReference>
<dbReference type="InterPro" id="IPR036465">
    <property type="entry name" value="vWFA_dom_sf"/>
</dbReference>
<dbReference type="SUPFAM" id="SSF53300">
    <property type="entry name" value="vWA-like"/>
    <property type="match status" value="1"/>
</dbReference>
<protein>
    <submittedName>
        <fullName evidence="6">VWA domain-containing protein</fullName>
    </submittedName>
</protein>
<evidence type="ECO:0000256" key="3">
    <source>
        <dbReference type="ARBA" id="ARBA00022729"/>
    </source>
</evidence>